<dbReference type="Gene3D" id="3.40.50.1820">
    <property type="entry name" value="alpha/beta hydrolase"/>
    <property type="match status" value="1"/>
</dbReference>
<organism evidence="2 3">
    <name type="scientific">Nocardia caishijiensis</name>
    <dbReference type="NCBI Taxonomy" id="184756"/>
    <lineage>
        <taxon>Bacteria</taxon>
        <taxon>Bacillati</taxon>
        <taxon>Actinomycetota</taxon>
        <taxon>Actinomycetes</taxon>
        <taxon>Mycobacteriales</taxon>
        <taxon>Nocardiaceae</taxon>
        <taxon>Nocardia</taxon>
    </lineage>
</organism>
<dbReference type="RefSeq" id="WP_236573623.1">
    <property type="nucleotide sequence ID" value="NZ_VMSD01000008.1"/>
</dbReference>
<keyword evidence="2" id="KW-0378">Hydrolase</keyword>
<proteinExistence type="predicted"/>
<feature type="domain" description="Serine aminopeptidase S33" evidence="1">
    <location>
        <begin position="14"/>
        <end position="120"/>
    </location>
</feature>
<dbReference type="Pfam" id="PF12146">
    <property type="entry name" value="Hydrolase_4"/>
    <property type="match status" value="1"/>
</dbReference>
<accession>A0ABQ6YHM2</accession>
<gene>
    <name evidence="2" type="ORF">FNL39_10819</name>
</gene>
<name>A0ABQ6YHM2_9NOCA</name>
<dbReference type="Proteomes" id="UP000798951">
    <property type="component" value="Unassembled WGS sequence"/>
</dbReference>
<evidence type="ECO:0000259" key="1">
    <source>
        <dbReference type="Pfam" id="PF12146"/>
    </source>
</evidence>
<sequence>MTTPSNRSPGATTPVVLISPAMAIGSRFYTPLVSAFTERGWLAQTLPRRGFEPDQPRASRTEDWSYGDEIDTIASAVRAARRDHPARPVIILGHSLGAQLAAGHELNFPGADGLVTVGGCIPHFRHYPRFGLPVAAGAALIPAITTTFGFVPEPAFGAPGARTLMREWAKMVLTGRPPFPAEHTIDTAALIISLEGDTLAPRRGVDSFARELFGADRATRWDYTRAEVPAGASNDHITWVRSPGPVVDRIVAWWSEQHHAHQPSSAIGHFG</sequence>
<dbReference type="GO" id="GO:0016787">
    <property type="term" value="F:hydrolase activity"/>
    <property type="evidence" value="ECO:0007669"/>
    <property type="project" value="UniProtKB-KW"/>
</dbReference>
<evidence type="ECO:0000313" key="3">
    <source>
        <dbReference type="Proteomes" id="UP000798951"/>
    </source>
</evidence>
<evidence type="ECO:0000313" key="2">
    <source>
        <dbReference type="EMBL" id="KAF0845211.1"/>
    </source>
</evidence>
<keyword evidence="3" id="KW-1185">Reference proteome</keyword>
<dbReference type="EMBL" id="VMSD01000008">
    <property type="protein sequence ID" value="KAF0845211.1"/>
    <property type="molecule type" value="Genomic_DNA"/>
</dbReference>
<comment type="caution">
    <text evidence="2">The sequence shown here is derived from an EMBL/GenBank/DDBJ whole genome shotgun (WGS) entry which is preliminary data.</text>
</comment>
<dbReference type="SUPFAM" id="SSF53474">
    <property type="entry name" value="alpha/beta-Hydrolases"/>
    <property type="match status" value="1"/>
</dbReference>
<protein>
    <submittedName>
        <fullName evidence="2">Alpha/beta hydrolase</fullName>
    </submittedName>
</protein>
<dbReference type="InterPro" id="IPR022742">
    <property type="entry name" value="Hydrolase_4"/>
</dbReference>
<dbReference type="InterPro" id="IPR029058">
    <property type="entry name" value="AB_hydrolase_fold"/>
</dbReference>
<reference evidence="2 3" key="1">
    <citation type="submission" date="2019-07" db="EMBL/GenBank/DDBJ databases">
        <title>Genomic Encyclopedia of Type Strains, Phase IV (KMG-IV): sequencing the most valuable type-strain genomes for metagenomic binning, comparative biology and taxonomic classification.</title>
        <authorList>
            <person name="Goeker M."/>
        </authorList>
    </citation>
    <scope>NUCLEOTIDE SEQUENCE [LARGE SCALE GENOMIC DNA]</scope>
    <source>
        <strain evidence="2 3">DSM 44831</strain>
    </source>
</reference>